<dbReference type="PANTHER" id="PTHR10605:SF56">
    <property type="entry name" value="BIFUNCTIONAL HEPARAN SULFATE N-DEACETYLASE_N-SULFOTRANSFERASE"/>
    <property type="match status" value="1"/>
</dbReference>
<dbReference type="OrthoDB" id="981508at2"/>
<evidence type="ECO:0000313" key="3">
    <source>
        <dbReference type="Proteomes" id="UP000070371"/>
    </source>
</evidence>
<dbReference type="KEGG" id="hat:RC74_19890"/>
<dbReference type="Proteomes" id="UP000070371">
    <property type="component" value="Chromosome"/>
</dbReference>
<dbReference type="RefSeq" id="WP_039000544.1">
    <property type="nucleotide sequence ID" value="NZ_CP014327.1"/>
</dbReference>
<dbReference type="Gene3D" id="3.40.50.300">
    <property type="entry name" value="P-loop containing nucleotide triphosphate hydrolases"/>
    <property type="match status" value="1"/>
</dbReference>
<dbReference type="EMBL" id="CP014327">
    <property type="protein sequence ID" value="AML53215.1"/>
    <property type="molecule type" value="Genomic_DNA"/>
</dbReference>
<protein>
    <recommendedName>
        <fullName evidence="4">Sulfotransferase domain-containing protein</fullName>
    </recommendedName>
</protein>
<organism evidence="2 3">
    <name type="scientific">Falsihalocynthiibacter arcticus</name>
    <dbReference type="NCBI Taxonomy" id="1579316"/>
    <lineage>
        <taxon>Bacteria</taxon>
        <taxon>Pseudomonadati</taxon>
        <taxon>Pseudomonadota</taxon>
        <taxon>Alphaproteobacteria</taxon>
        <taxon>Rhodobacterales</taxon>
        <taxon>Roseobacteraceae</taxon>
        <taxon>Falsihalocynthiibacter</taxon>
    </lineage>
</organism>
<sequence>MAQEATLLYGVGATKSGTTWLHDYLVSHPQAVTPPRKELHYFDSLSGEVAFSLEGMQATIGSEIQSLQDRLSKAPADKKRPILRRIGRLEDLRAIYVQGGSEGLETYRRYFASEIARTGAKVATDITPSYGMLSDTWFARLVTAMPVTRFVYVMRDPVDRLWSNIRMNSNKKAKEGESVAELCMNTVDRLLVKGRHGTLERSNYAATLDKLERHVPESNRLVMFFENMFSQNMMDAFCKFLGISEHPAKVGRPSYVGIALRLDDARRRGLAELLAPQYAAVEARFGALPDRWQQNMTKV</sequence>
<proteinExistence type="predicted"/>
<dbReference type="GO" id="GO:0008146">
    <property type="term" value="F:sulfotransferase activity"/>
    <property type="evidence" value="ECO:0007669"/>
    <property type="project" value="InterPro"/>
</dbReference>
<dbReference type="AlphaFoldDB" id="A0A126V5G9"/>
<name>A0A126V5G9_9RHOB</name>
<dbReference type="STRING" id="1579316.RC74_19890"/>
<dbReference type="InterPro" id="IPR027417">
    <property type="entry name" value="P-loop_NTPase"/>
</dbReference>
<reference evidence="2 3" key="1">
    <citation type="submission" date="2016-02" db="EMBL/GenBank/DDBJ databases">
        <title>Complete genome sequence of Halocynthiibacter arcticus PAMC 20958t from arctic marine sediment.</title>
        <authorList>
            <person name="Lee Y.M."/>
            <person name="Baek K."/>
            <person name="Lee H.K."/>
            <person name="Shin S.C."/>
        </authorList>
    </citation>
    <scope>NUCLEOTIDE SEQUENCE [LARGE SCALE GENOMIC DNA]</scope>
    <source>
        <strain evidence="2">PAMC 20958</strain>
    </source>
</reference>
<evidence type="ECO:0000313" key="2">
    <source>
        <dbReference type="EMBL" id="AML53215.1"/>
    </source>
</evidence>
<accession>A0A126V5G9</accession>
<dbReference type="Pfam" id="PF13469">
    <property type="entry name" value="Sulfotransfer_3"/>
    <property type="match status" value="1"/>
</dbReference>
<evidence type="ECO:0008006" key="4">
    <source>
        <dbReference type="Google" id="ProtNLM"/>
    </source>
</evidence>
<gene>
    <name evidence="2" type="ORF">RC74_19890</name>
</gene>
<dbReference type="SUPFAM" id="SSF52540">
    <property type="entry name" value="P-loop containing nucleoside triphosphate hydrolases"/>
    <property type="match status" value="1"/>
</dbReference>
<evidence type="ECO:0000256" key="1">
    <source>
        <dbReference type="ARBA" id="ARBA00022679"/>
    </source>
</evidence>
<dbReference type="InterPro" id="IPR037359">
    <property type="entry name" value="NST/OST"/>
</dbReference>
<dbReference type="PANTHER" id="PTHR10605">
    <property type="entry name" value="HEPARAN SULFATE SULFOTRANSFERASE"/>
    <property type="match status" value="1"/>
</dbReference>
<keyword evidence="1" id="KW-0808">Transferase</keyword>
<keyword evidence="3" id="KW-1185">Reference proteome</keyword>